<evidence type="ECO:0000256" key="2">
    <source>
        <dbReference type="ARBA" id="ARBA00022525"/>
    </source>
</evidence>
<dbReference type="GO" id="GO:0005886">
    <property type="term" value="C:plasma membrane"/>
    <property type="evidence" value="ECO:0007669"/>
    <property type="project" value="TreeGrafter"/>
</dbReference>
<evidence type="ECO:0000313" key="13">
    <source>
        <dbReference type="EMBL" id="NXP79670.1"/>
    </source>
</evidence>
<comment type="function">
    <text evidence="8">Binds to extracellular matrix proteins. Binds to pathogen-associated molecular patterns (PAMPs) present on the cell walls of Gram-positive and Gram-negative bacteria and fungi, behaving as a pattern recognition receptor (PRR). Induces bacterial and fungal aggregation and subsequent inhibition of PAMP-induced cytokine release. Does not possess intrinsic bactericidal activity. May play a role in the innate defense and homeostasis of certain epithelial surfaces.</text>
</comment>
<keyword evidence="5 11" id="KW-1015">Disulfide bond</keyword>
<evidence type="ECO:0000256" key="9">
    <source>
        <dbReference type="ARBA" id="ARBA00064153"/>
    </source>
</evidence>
<dbReference type="PANTHER" id="PTHR48071:SF15">
    <property type="entry name" value="SRCR DOMAIN-CONTAINING PROTEIN"/>
    <property type="match status" value="1"/>
</dbReference>
<evidence type="ECO:0000256" key="7">
    <source>
        <dbReference type="ARBA" id="ARBA00023180"/>
    </source>
</evidence>
<evidence type="ECO:0000256" key="1">
    <source>
        <dbReference type="ARBA" id="ARBA00004613"/>
    </source>
</evidence>
<evidence type="ECO:0000313" key="14">
    <source>
        <dbReference type="Proteomes" id="UP000611227"/>
    </source>
</evidence>
<dbReference type="PROSITE" id="PS50287">
    <property type="entry name" value="SRCR_2"/>
    <property type="match status" value="1"/>
</dbReference>
<gene>
    <name evidence="13" type="primary">Cd163_2</name>
    <name evidence="13" type="ORF">RAMSUL_R14646</name>
</gene>
<feature type="non-terminal residue" evidence="13">
    <location>
        <position position="91"/>
    </location>
</feature>
<keyword evidence="3" id="KW-0732">Signal</keyword>
<feature type="non-terminal residue" evidence="13">
    <location>
        <position position="1"/>
    </location>
</feature>
<feature type="domain" description="SRCR" evidence="12">
    <location>
        <begin position="4"/>
        <end position="91"/>
    </location>
</feature>
<comment type="subcellular location">
    <subcellularLocation>
        <location evidence="1">Secreted</location>
    </subcellularLocation>
</comment>
<reference evidence="13" key="1">
    <citation type="submission" date="2019-09" db="EMBL/GenBank/DDBJ databases">
        <title>Bird 10,000 Genomes (B10K) Project - Family phase.</title>
        <authorList>
            <person name="Zhang G."/>
        </authorList>
    </citation>
    <scope>NUCLEOTIDE SEQUENCE</scope>
    <source>
        <strain evidence="13">B10K-DU-001-30</strain>
        <tissue evidence="13">Muscle</tissue>
    </source>
</reference>
<dbReference type="PROSITE" id="PS00420">
    <property type="entry name" value="SRCR_1"/>
    <property type="match status" value="1"/>
</dbReference>
<comment type="subunit">
    <text evidence="9">Interacts with LGALS1 and laminin.</text>
</comment>
<evidence type="ECO:0000256" key="3">
    <source>
        <dbReference type="ARBA" id="ARBA00022729"/>
    </source>
</evidence>
<dbReference type="InterPro" id="IPR001190">
    <property type="entry name" value="SRCR"/>
</dbReference>
<keyword evidence="14" id="KW-1185">Reference proteome</keyword>
<proteinExistence type="predicted"/>
<dbReference type="InterPro" id="IPR036772">
    <property type="entry name" value="SRCR-like_dom_sf"/>
</dbReference>
<evidence type="ECO:0000256" key="5">
    <source>
        <dbReference type="ARBA" id="ARBA00023157"/>
    </source>
</evidence>
<evidence type="ECO:0000256" key="8">
    <source>
        <dbReference type="ARBA" id="ARBA00058074"/>
    </source>
</evidence>
<dbReference type="SMART" id="SM00202">
    <property type="entry name" value="SR"/>
    <property type="match status" value="1"/>
</dbReference>
<evidence type="ECO:0000256" key="4">
    <source>
        <dbReference type="ARBA" id="ARBA00022737"/>
    </source>
</evidence>
<organism evidence="13 14">
    <name type="scientific">Ramphastos sulfuratus</name>
    <dbReference type="NCBI Taxonomy" id="322582"/>
    <lineage>
        <taxon>Eukaryota</taxon>
        <taxon>Metazoa</taxon>
        <taxon>Chordata</taxon>
        <taxon>Craniata</taxon>
        <taxon>Vertebrata</taxon>
        <taxon>Euteleostomi</taxon>
        <taxon>Archelosauria</taxon>
        <taxon>Archosauria</taxon>
        <taxon>Dinosauria</taxon>
        <taxon>Saurischia</taxon>
        <taxon>Theropoda</taxon>
        <taxon>Coelurosauria</taxon>
        <taxon>Aves</taxon>
        <taxon>Neognathae</taxon>
        <taxon>Neoaves</taxon>
        <taxon>Telluraves</taxon>
        <taxon>Coraciimorphae</taxon>
        <taxon>Piciformes</taxon>
        <taxon>Ramphastidae</taxon>
        <taxon>Ramphastos</taxon>
    </lineage>
</organism>
<accession>A0A852CKQ4</accession>
<evidence type="ECO:0000259" key="12">
    <source>
        <dbReference type="PROSITE" id="PS50287"/>
    </source>
</evidence>
<dbReference type="GO" id="GO:0005615">
    <property type="term" value="C:extracellular space"/>
    <property type="evidence" value="ECO:0007669"/>
    <property type="project" value="TreeGrafter"/>
</dbReference>
<dbReference type="PANTHER" id="PTHR48071">
    <property type="entry name" value="SRCR DOMAIN-CONTAINING PROTEIN"/>
    <property type="match status" value="1"/>
</dbReference>
<sequence length="91" mass="9827">SSSVRLAEGPQRCAGRVEVFYQQQWGTVCDDGWDLRDAAVVCRQLGCGTAAEAPPRAHFGRGSGPIWMDDVACRGTESALSHCPARPWGHN</sequence>
<keyword evidence="6" id="KW-0675">Receptor</keyword>
<keyword evidence="4" id="KW-0677">Repeat</keyword>
<feature type="disulfide bond" evidence="11">
    <location>
        <begin position="73"/>
        <end position="83"/>
    </location>
</feature>
<evidence type="ECO:0000256" key="10">
    <source>
        <dbReference type="ARBA" id="ARBA00069168"/>
    </source>
</evidence>
<protein>
    <recommendedName>
        <fullName evidence="10">Soluble scavenger receptor cysteine-rich domain-containing protein SSC5D</fullName>
    </recommendedName>
</protein>
<dbReference type="Pfam" id="PF00530">
    <property type="entry name" value="SRCR"/>
    <property type="match status" value="1"/>
</dbReference>
<dbReference type="SUPFAM" id="SSF56487">
    <property type="entry name" value="SRCR-like"/>
    <property type="match status" value="1"/>
</dbReference>
<comment type="caution">
    <text evidence="11">Lacks conserved residue(s) required for the propagation of feature annotation.</text>
</comment>
<evidence type="ECO:0000256" key="11">
    <source>
        <dbReference type="PROSITE-ProRule" id="PRU00196"/>
    </source>
</evidence>
<dbReference type="AlphaFoldDB" id="A0A852CKQ4"/>
<name>A0A852CKQ4_9PICI</name>
<evidence type="ECO:0000256" key="6">
    <source>
        <dbReference type="ARBA" id="ARBA00023170"/>
    </source>
</evidence>
<dbReference type="GO" id="GO:0004252">
    <property type="term" value="F:serine-type endopeptidase activity"/>
    <property type="evidence" value="ECO:0007669"/>
    <property type="project" value="TreeGrafter"/>
</dbReference>
<dbReference type="PRINTS" id="PR00258">
    <property type="entry name" value="SPERACTRCPTR"/>
</dbReference>
<dbReference type="FunFam" id="3.10.250.10:FF:000007">
    <property type="entry name" value="Soluble scavenger receptor cysteine-rich domain-containing protein SSC5D"/>
    <property type="match status" value="1"/>
</dbReference>
<dbReference type="Gene3D" id="3.10.250.10">
    <property type="entry name" value="SRCR-like domain"/>
    <property type="match status" value="1"/>
</dbReference>
<comment type="caution">
    <text evidence="13">The sequence shown here is derived from an EMBL/GenBank/DDBJ whole genome shotgun (WGS) entry which is preliminary data.</text>
</comment>
<keyword evidence="7" id="KW-0325">Glycoprotein</keyword>
<dbReference type="EMBL" id="WBNM01033700">
    <property type="protein sequence ID" value="NXP79670.1"/>
    <property type="molecule type" value="Genomic_DNA"/>
</dbReference>
<keyword evidence="2" id="KW-0964">Secreted</keyword>
<dbReference type="GO" id="GO:0031638">
    <property type="term" value="P:zymogen activation"/>
    <property type="evidence" value="ECO:0007669"/>
    <property type="project" value="TreeGrafter"/>
</dbReference>
<dbReference type="Proteomes" id="UP000611227">
    <property type="component" value="Unassembled WGS sequence"/>
</dbReference>